<dbReference type="Pfam" id="PF01850">
    <property type="entry name" value="PIN"/>
    <property type="match status" value="1"/>
</dbReference>
<protein>
    <submittedName>
        <fullName evidence="3">PIN domain-containing protein</fullName>
    </submittedName>
    <submittedName>
        <fullName evidence="2">VapC toxin family PIN domain ribonuclease</fullName>
    </submittedName>
</protein>
<dbReference type="RefSeq" id="WP_097543114.1">
    <property type="nucleotide sequence ID" value="NZ_BMFI01000006.1"/>
</dbReference>
<keyword evidence="4" id="KW-1185">Reference proteome</keyword>
<comment type="caution">
    <text evidence="3">The sequence shown here is derived from an EMBL/GenBank/DDBJ whole genome shotgun (WGS) entry which is preliminary data.</text>
</comment>
<proteinExistence type="predicted"/>
<dbReference type="Proteomes" id="UP000219972">
    <property type="component" value="Unassembled WGS sequence"/>
</dbReference>
<sequence length="134" mass="14961">MIAYGVDTNVLLRLIVDDDTEQRAAALKFGEGIGRDYRGFLSLLNLLELDWALRARFGFKKKDVVEAIGKLTRVRGLDIENQTLVIKALRAVETRNADFADALIGYRAADEGCQATKTFDRHAFKTVPGMELLT</sequence>
<dbReference type="EMBL" id="RIBW01000006">
    <property type="protein sequence ID" value="RUM01067.1"/>
    <property type="molecule type" value="Genomic_DNA"/>
</dbReference>
<dbReference type="Proteomes" id="UP000273611">
    <property type="component" value="Unassembled WGS sequence"/>
</dbReference>
<dbReference type="InterPro" id="IPR029060">
    <property type="entry name" value="PIN-like_dom_sf"/>
</dbReference>
<reference evidence="3 5" key="1">
    <citation type="journal article" date="2015" name="Int. J. Syst. Evol. Microbiol.">
        <title>Rhizobium anhuiense sp. nov., isolated from effective nodules of Vicia faba and Pisum sativum.</title>
        <authorList>
            <person name="Zhang Y.J."/>
            <person name="Zheng W.T."/>
            <person name="Everall I."/>
            <person name="Young J.P."/>
            <person name="Zhang X.X."/>
            <person name="Tian C.F."/>
            <person name="Sui X.H."/>
            <person name="Wang E.T."/>
            <person name="Chen W.X."/>
        </authorList>
    </citation>
    <scope>NUCLEOTIDE SEQUENCE [LARGE SCALE GENOMIC DNA]</scope>
    <source>
        <strain evidence="3 5">CCBAU 23252</strain>
    </source>
</reference>
<dbReference type="AlphaFoldDB" id="A0A432NNC8"/>
<evidence type="ECO:0000259" key="1">
    <source>
        <dbReference type="Pfam" id="PF01850"/>
    </source>
</evidence>
<evidence type="ECO:0000313" key="3">
    <source>
        <dbReference type="EMBL" id="RUM01067.1"/>
    </source>
</evidence>
<organism evidence="3 5">
    <name type="scientific">Rhizobium anhuiense</name>
    <dbReference type="NCBI Taxonomy" id="1184720"/>
    <lineage>
        <taxon>Bacteria</taxon>
        <taxon>Pseudomonadati</taxon>
        <taxon>Pseudomonadota</taxon>
        <taxon>Alphaproteobacteria</taxon>
        <taxon>Hyphomicrobiales</taxon>
        <taxon>Rhizobiaceae</taxon>
        <taxon>Rhizobium/Agrobacterium group</taxon>
        <taxon>Rhizobium</taxon>
    </lineage>
</organism>
<evidence type="ECO:0000313" key="2">
    <source>
        <dbReference type="EMBL" id="PDS51904.1"/>
    </source>
</evidence>
<dbReference type="SUPFAM" id="SSF88723">
    <property type="entry name" value="PIN domain-like"/>
    <property type="match status" value="1"/>
</dbReference>
<reference evidence="3" key="3">
    <citation type="submission" date="2018-11" db="EMBL/GenBank/DDBJ databases">
        <authorList>
            <person name="Huo Y."/>
        </authorList>
    </citation>
    <scope>NUCLEOTIDE SEQUENCE</scope>
    <source>
        <strain evidence="3">CCBAU 23252</strain>
    </source>
</reference>
<name>A0A432NNC8_9HYPH</name>
<accession>A0A432NNC8</accession>
<gene>
    <name evidence="2" type="ORF">CO662_12570</name>
    <name evidence="3" type="ORF">EEQ99_16655</name>
</gene>
<evidence type="ECO:0000313" key="4">
    <source>
        <dbReference type="Proteomes" id="UP000219972"/>
    </source>
</evidence>
<dbReference type="Gene3D" id="3.40.50.1010">
    <property type="entry name" value="5'-nuclease"/>
    <property type="match status" value="1"/>
</dbReference>
<evidence type="ECO:0000313" key="5">
    <source>
        <dbReference type="Proteomes" id="UP000273611"/>
    </source>
</evidence>
<reference evidence="2 4" key="2">
    <citation type="submission" date="2017-09" db="EMBL/GenBank/DDBJ databases">
        <title>Comparative genomics of rhizobia isolated from Phaseolus vulgaris in China.</title>
        <authorList>
            <person name="Tong W."/>
        </authorList>
    </citation>
    <scope>NUCLEOTIDE SEQUENCE [LARGE SCALE GENOMIC DNA]</scope>
    <source>
        <strain evidence="2 4">Y27</strain>
    </source>
</reference>
<dbReference type="EMBL" id="NWSL01000006">
    <property type="protein sequence ID" value="PDS51904.1"/>
    <property type="molecule type" value="Genomic_DNA"/>
</dbReference>
<feature type="domain" description="PIN" evidence="1">
    <location>
        <begin position="6"/>
        <end position="127"/>
    </location>
</feature>
<dbReference type="InterPro" id="IPR002716">
    <property type="entry name" value="PIN_dom"/>
</dbReference>